<organism evidence="3">
    <name type="scientific">Ignisphaera aggregans</name>
    <dbReference type="NCBI Taxonomy" id="334771"/>
    <lineage>
        <taxon>Archaea</taxon>
        <taxon>Thermoproteota</taxon>
        <taxon>Thermoprotei</taxon>
        <taxon>Desulfurococcales</taxon>
        <taxon>Desulfurococcaceae</taxon>
        <taxon>Ignisphaera</taxon>
    </lineage>
</organism>
<dbReference type="PANTHER" id="PTHR43125">
    <property type="entry name" value="INOSITOL-3-PHOSPHATE SYNTHASE"/>
    <property type="match status" value="1"/>
</dbReference>
<dbReference type="PANTHER" id="PTHR43125:SF1">
    <property type="entry name" value="INOSITOL-3-PHOSPHATE SYNTHASE"/>
    <property type="match status" value="1"/>
</dbReference>
<dbReference type="InterPro" id="IPR052199">
    <property type="entry name" value="MIPS"/>
</dbReference>
<sequence length="378" mass="41834">MVRVGIVGMGNIATMFIQAIEYYKQSGSSVGLIHDTIGGYRAGDIRIVYAIDISRDKVGRDVSEAIFAKPNIVPRFIDVGRMGVVVRMGRILDGVASHMIEDFQPASLREPEIDDIVEELRSLRVDVLVNLLPVGSARASRFYAEAAARAGVAFVNCIPEFIASDESYCELFERNGAPILGDDIKGQLGSTIVHRTLASLIAMRGAEIIESYQLNVGGNTDFKNMLDQTRLTSKKMSKTMAVASTQPKPEEISQNIFAGPSGYIPFLGNTKVSYIYIKARGFLGIPITMDLKLVVDDKAMASAILMDVVRLAAVLKNRGVKGCPYWASAPYFKYPPRQAKSDEEALLDLYIHLDQLNIDIEPKRLYLWNVYQNYIKHA</sequence>
<comment type="caution">
    <text evidence="3">The sequence shown here is derived from an EMBL/GenBank/DDBJ whole genome shotgun (WGS) entry which is preliminary data.</text>
</comment>
<proteinExistence type="inferred from homology"/>
<dbReference type="GO" id="GO:0006021">
    <property type="term" value="P:inositol biosynthetic process"/>
    <property type="evidence" value="ECO:0007669"/>
    <property type="project" value="InterPro"/>
</dbReference>
<dbReference type="GO" id="GO:0004512">
    <property type="term" value="F:inositol-3-phosphate synthase activity"/>
    <property type="evidence" value="ECO:0007669"/>
    <property type="project" value="InterPro"/>
</dbReference>
<evidence type="ECO:0000313" key="3">
    <source>
        <dbReference type="EMBL" id="HGN36376.1"/>
    </source>
</evidence>
<protein>
    <submittedName>
        <fullName evidence="3">Inositol-3-phosphate synthase</fullName>
    </submittedName>
</protein>
<gene>
    <name evidence="3" type="ORF">ENT87_02330</name>
</gene>
<dbReference type="Gene3D" id="3.40.50.720">
    <property type="entry name" value="NAD(P)-binding Rossmann-like Domain"/>
    <property type="match status" value="1"/>
</dbReference>
<dbReference type="AlphaFoldDB" id="A0A7J3I6F0"/>
<dbReference type="Pfam" id="PF01658">
    <property type="entry name" value="Inos-1-P_synth"/>
    <property type="match status" value="1"/>
</dbReference>
<dbReference type="Pfam" id="PF07994">
    <property type="entry name" value="NAD_binding_5"/>
    <property type="match status" value="1"/>
</dbReference>
<dbReference type="Gene3D" id="3.30.360.10">
    <property type="entry name" value="Dihydrodipicolinate Reductase, domain 2"/>
    <property type="match status" value="1"/>
</dbReference>
<name>A0A7J3I6F0_9CREN</name>
<dbReference type="PIRSF" id="PIRSF015578">
    <property type="entry name" value="Myoinos-ppht_syn"/>
    <property type="match status" value="1"/>
</dbReference>
<dbReference type="SUPFAM" id="SSF51735">
    <property type="entry name" value="NAD(P)-binding Rossmann-fold domains"/>
    <property type="match status" value="1"/>
</dbReference>
<comment type="similarity">
    <text evidence="1">Belongs to the myo-inositol 1-phosphate synthase family.</text>
</comment>
<evidence type="ECO:0000259" key="2">
    <source>
        <dbReference type="Pfam" id="PF01658"/>
    </source>
</evidence>
<dbReference type="InterPro" id="IPR002587">
    <property type="entry name" value="Myo-inos-1-P_Synthase"/>
</dbReference>
<reference evidence="3" key="1">
    <citation type="journal article" date="2020" name="mSystems">
        <title>Genome- and Community-Level Interaction Insights into Carbon Utilization and Element Cycling Functions of Hydrothermarchaeota in Hydrothermal Sediment.</title>
        <authorList>
            <person name="Zhou Z."/>
            <person name="Liu Y."/>
            <person name="Xu W."/>
            <person name="Pan J."/>
            <person name="Luo Z.H."/>
            <person name="Li M."/>
        </authorList>
    </citation>
    <scope>NUCLEOTIDE SEQUENCE [LARGE SCALE GENOMIC DNA]</scope>
    <source>
        <strain evidence="3">SpSt-618</strain>
    </source>
</reference>
<dbReference type="GO" id="GO:0008654">
    <property type="term" value="P:phospholipid biosynthetic process"/>
    <property type="evidence" value="ECO:0007669"/>
    <property type="project" value="InterPro"/>
</dbReference>
<accession>A0A7J3I6F0</accession>
<dbReference type="InterPro" id="IPR036291">
    <property type="entry name" value="NAD(P)-bd_dom_sf"/>
</dbReference>
<dbReference type="EMBL" id="DTAI01000072">
    <property type="protein sequence ID" value="HGN36376.1"/>
    <property type="molecule type" value="Genomic_DNA"/>
</dbReference>
<dbReference type="SUPFAM" id="SSF55347">
    <property type="entry name" value="Glyceraldehyde-3-phosphate dehydrogenase-like, C-terminal domain"/>
    <property type="match status" value="1"/>
</dbReference>
<evidence type="ECO:0000256" key="1">
    <source>
        <dbReference type="ARBA" id="ARBA00010813"/>
    </source>
</evidence>
<feature type="domain" description="Myo-inositol-1-phosphate synthase GAPDH-like" evidence="2">
    <location>
        <begin position="189"/>
        <end position="297"/>
    </location>
</feature>
<dbReference type="InterPro" id="IPR013021">
    <property type="entry name" value="Myo-inos-1-P_Synthase_GAPDH"/>
</dbReference>